<organism evidence="2 3">
    <name type="scientific">Candidatus Kurthia intestinigallinarum</name>
    <dbReference type="NCBI Taxonomy" id="1562256"/>
    <lineage>
        <taxon>Bacteria</taxon>
        <taxon>Bacillati</taxon>
        <taxon>Bacillota</taxon>
        <taxon>Bacilli</taxon>
        <taxon>Bacillales</taxon>
        <taxon>Caryophanaceae</taxon>
        <taxon>Kurthia</taxon>
    </lineage>
</organism>
<feature type="transmembrane region" description="Helical" evidence="1">
    <location>
        <begin position="5"/>
        <end position="24"/>
    </location>
</feature>
<name>A0A433RW13_9BACL</name>
<sequence length="159" mass="17881">MSKLAWYISLAISLFGVFVVRYYFTLAPDESLKNINPAFIPLVFVIPFLLISLFISFVIGARYFVQAKGQQIVSYIVVLCVILALSTYLEYTQVQADLTAFGGGIADKGSLIFNFPIWNSYTNGWFVNEMIFFSLQAIAFGIGFFKRHTIELAQQEGGE</sequence>
<comment type="caution">
    <text evidence="2">The sequence shown here is derived from an EMBL/GenBank/DDBJ whole genome shotgun (WGS) entry which is preliminary data.</text>
</comment>
<gene>
    <name evidence="2" type="ORF">QI30_05660</name>
</gene>
<accession>A0A433RW13</accession>
<protein>
    <submittedName>
        <fullName evidence="2">Uncharacterized protein</fullName>
    </submittedName>
</protein>
<keyword evidence="1" id="KW-1133">Transmembrane helix</keyword>
<keyword evidence="1" id="KW-0472">Membrane</keyword>
<dbReference type="Proteomes" id="UP000288623">
    <property type="component" value="Unassembled WGS sequence"/>
</dbReference>
<reference evidence="2 3" key="1">
    <citation type="submission" date="2014-11" db="EMBL/GenBank/DDBJ databases">
        <title>Genome sequence and analysis of novel Kurthia sp.</title>
        <authorList>
            <person name="Lawson J.N."/>
            <person name="Gonzalez J.E."/>
            <person name="Rinauldi L."/>
            <person name="Xuan Z."/>
            <person name="Firman A."/>
            <person name="Shaddox L."/>
            <person name="Trudeau A."/>
            <person name="Shah S."/>
            <person name="Reiman D."/>
        </authorList>
    </citation>
    <scope>NUCLEOTIDE SEQUENCE [LARGE SCALE GENOMIC DNA]</scope>
    <source>
        <strain evidence="2 3">3B1D</strain>
    </source>
</reference>
<evidence type="ECO:0000256" key="1">
    <source>
        <dbReference type="SAM" id="Phobius"/>
    </source>
</evidence>
<evidence type="ECO:0000313" key="3">
    <source>
        <dbReference type="Proteomes" id="UP000288623"/>
    </source>
</evidence>
<keyword evidence="3" id="KW-1185">Reference proteome</keyword>
<feature type="transmembrane region" description="Helical" evidence="1">
    <location>
        <begin position="125"/>
        <end position="145"/>
    </location>
</feature>
<keyword evidence="1" id="KW-0812">Transmembrane</keyword>
<dbReference type="EMBL" id="JTFC01000024">
    <property type="protein sequence ID" value="RUS57482.1"/>
    <property type="molecule type" value="Genomic_DNA"/>
</dbReference>
<feature type="transmembrane region" description="Helical" evidence="1">
    <location>
        <begin position="44"/>
        <end position="65"/>
    </location>
</feature>
<dbReference type="RefSeq" id="WP_126989965.1">
    <property type="nucleotide sequence ID" value="NZ_JTFC01000024.1"/>
</dbReference>
<evidence type="ECO:0000313" key="2">
    <source>
        <dbReference type="EMBL" id="RUS57482.1"/>
    </source>
</evidence>
<dbReference type="AlphaFoldDB" id="A0A433RW13"/>
<feature type="transmembrane region" description="Helical" evidence="1">
    <location>
        <begin position="72"/>
        <end position="89"/>
    </location>
</feature>
<dbReference type="OrthoDB" id="2617300at2"/>
<proteinExistence type="predicted"/>